<name>A0A1I7YIH3_9BILA</name>
<evidence type="ECO:0000256" key="1">
    <source>
        <dbReference type="SAM" id="MobiDB-lite"/>
    </source>
</evidence>
<proteinExistence type="predicted"/>
<feature type="region of interest" description="Disordered" evidence="1">
    <location>
        <begin position="224"/>
        <end position="272"/>
    </location>
</feature>
<dbReference type="Gene3D" id="1.25.40.710">
    <property type="match status" value="1"/>
</dbReference>
<sequence>MADDKVPKQVVTGAYMSGHLTLANADQESVKRTALFPVTYVFPEWSKRQSKALSKVEVVSKDSRSRSATPQPNSEEALNETIRDVKIGYLSKLSDDGAAEKIWNELYADYPKHIPLLLAQLTRLARSSDPLKHLDAVNRLVEEILTVTDPNEVKMYLGTKQENNDDPKVKQDMDQRKTAIIQALTTRAEVLADAHLKISTQEVPTSFRRGIVISEAGISVSDLPKSDIDKKPSVGDFQIVGDSDPNAPGSHSAAQNAEAADAEVPSTPNPPRVTLQEFDEAFLRLLEWVDAFEKPRVSLLTAKHAVANAQYGRAMKALQKCVEEKNGTNTKAAEIAMAELASQLGWEYISAAIKNTTLLKYPLDYHPF</sequence>
<feature type="compositionally biased region" description="Basic and acidic residues" evidence="1">
    <location>
        <begin position="224"/>
        <end position="233"/>
    </location>
</feature>
<dbReference type="Proteomes" id="UP000095287">
    <property type="component" value="Unplaced"/>
</dbReference>
<dbReference type="AlphaFoldDB" id="A0A1I7YIH3"/>
<evidence type="ECO:0000259" key="2">
    <source>
        <dbReference type="Pfam" id="PF12583"/>
    </source>
</evidence>
<reference evidence="4" key="1">
    <citation type="submission" date="2016-11" db="UniProtKB">
        <authorList>
            <consortium name="WormBaseParasite"/>
        </authorList>
    </citation>
    <scope>IDENTIFICATION</scope>
</reference>
<dbReference type="WBParaSite" id="L893_g16716.t1">
    <property type="protein sequence ID" value="L893_g16716.t1"/>
    <property type="gene ID" value="L893_g16716"/>
</dbReference>
<keyword evidence="3" id="KW-1185">Reference proteome</keyword>
<dbReference type="InterPro" id="IPR022232">
    <property type="entry name" value="TPPII_C_art"/>
</dbReference>
<dbReference type="InterPro" id="IPR046939">
    <property type="entry name" value="TPPII_C_sf"/>
</dbReference>
<accession>A0A1I7YIH3</accession>
<feature type="domain" description="Tripeptidyl peptidase II C-terminal" evidence="2">
    <location>
        <begin position="70"/>
        <end position="127"/>
    </location>
</feature>
<evidence type="ECO:0000313" key="3">
    <source>
        <dbReference type="Proteomes" id="UP000095287"/>
    </source>
</evidence>
<evidence type="ECO:0000313" key="4">
    <source>
        <dbReference type="WBParaSite" id="L893_g16716.t1"/>
    </source>
</evidence>
<organism evidence="3 4">
    <name type="scientific">Steinernema glaseri</name>
    <dbReference type="NCBI Taxonomy" id="37863"/>
    <lineage>
        <taxon>Eukaryota</taxon>
        <taxon>Metazoa</taxon>
        <taxon>Ecdysozoa</taxon>
        <taxon>Nematoda</taxon>
        <taxon>Chromadorea</taxon>
        <taxon>Rhabditida</taxon>
        <taxon>Tylenchina</taxon>
        <taxon>Panagrolaimomorpha</taxon>
        <taxon>Strongyloidoidea</taxon>
        <taxon>Steinernematidae</taxon>
        <taxon>Steinernema</taxon>
    </lineage>
</organism>
<dbReference type="Pfam" id="PF12583">
    <property type="entry name" value="TPPII_C"/>
    <property type="match status" value="1"/>
</dbReference>
<protein>
    <submittedName>
        <fullName evidence="4">Enhancer of mRNA-decapping protein 4</fullName>
    </submittedName>
</protein>